<evidence type="ECO:0000313" key="1">
    <source>
        <dbReference type="EMBL" id="CAI9933754.1"/>
    </source>
</evidence>
<proteinExistence type="predicted"/>
<protein>
    <submittedName>
        <fullName evidence="2">Hypothetical_protein</fullName>
    </submittedName>
</protein>
<dbReference type="EMBL" id="CAXDID020000211">
    <property type="protein sequence ID" value="CAL6056911.1"/>
    <property type="molecule type" value="Genomic_DNA"/>
</dbReference>
<accession>A0AA86PCK8</accession>
<reference evidence="1" key="1">
    <citation type="submission" date="2023-06" db="EMBL/GenBank/DDBJ databases">
        <authorList>
            <person name="Kurt Z."/>
        </authorList>
    </citation>
    <scope>NUCLEOTIDE SEQUENCE</scope>
</reference>
<dbReference type="Proteomes" id="UP001642409">
    <property type="component" value="Unassembled WGS sequence"/>
</dbReference>
<name>A0AA86PCK8_9EUKA</name>
<evidence type="ECO:0000313" key="2">
    <source>
        <dbReference type="EMBL" id="CAL6056911.1"/>
    </source>
</evidence>
<reference evidence="2 3" key="2">
    <citation type="submission" date="2024-07" db="EMBL/GenBank/DDBJ databases">
        <authorList>
            <person name="Akdeniz Z."/>
        </authorList>
    </citation>
    <scope>NUCLEOTIDE SEQUENCE [LARGE SCALE GENOMIC DNA]</scope>
</reference>
<organism evidence="1">
    <name type="scientific">Hexamita inflata</name>
    <dbReference type="NCBI Taxonomy" id="28002"/>
    <lineage>
        <taxon>Eukaryota</taxon>
        <taxon>Metamonada</taxon>
        <taxon>Diplomonadida</taxon>
        <taxon>Hexamitidae</taxon>
        <taxon>Hexamitinae</taxon>
        <taxon>Hexamita</taxon>
    </lineage>
</organism>
<gene>
    <name evidence="1" type="ORF">HINF_LOCUS21399</name>
    <name evidence="2" type="ORF">HINF_LOCUS47256</name>
</gene>
<dbReference type="AlphaFoldDB" id="A0AA86PCK8"/>
<keyword evidence="3" id="KW-1185">Reference proteome</keyword>
<comment type="caution">
    <text evidence="1">The sequence shown here is derived from an EMBL/GenBank/DDBJ whole genome shotgun (WGS) entry which is preliminary data.</text>
</comment>
<sequence length="173" mass="20771">MQHNNQVQIRELISIDKQQLIDTTILKSVCSLLQFKGNNFEAIQYFCQNRELITKTINWFALDQNIEIYFKTKSYSYQRFTNVIVPNMLPMYPIEIQNSIQNFIESKILQAQNVIQNMNKVQVTNFMRELEQVVKIQFDLKFSDQYSYKKQSDKNRYTIKSIVMRLRNQEMSE</sequence>
<dbReference type="EMBL" id="CATOUU010000548">
    <property type="protein sequence ID" value="CAI9933754.1"/>
    <property type="molecule type" value="Genomic_DNA"/>
</dbReference>
<evidence type="ECO:0000313" key="3">
    <source>
        <dbReference type="Proteomes" id="UP001642409"/>
    </source>
</evidence>